<dbReference type="GO" id="GO:0006772">
    <property type="term" value="P:thiamine metabolic process"/>
    <property type="evidence" value="ECO:0007669"/>
    <property type="project" value="UniProtKB-UniRule"/>
</dbReference>
<keyword evidence="8" id="KW-1185">Reference proteome</keyword>
<dbReference type="GO" id="GO:0009229">
    <property type="term" value="P:thiamine diphosphate biosynthetic process"/>
    <property type="evidence" value="ECO:0007669"/>
    <property type="project" value="InterPro"/>
</dbReference>
<evidence type="ECO:0000256" key="3">
    <source>
        <dbReference type="ARBA" id="ARBA00022777"/>
    </source>
</evidence>
<dbReference type="NCBIfam" id="TIGR01378">
    <property type="entry name" value="thi_PPkinase"/>
    <property type="match status" value="1"/>
</dbReference>
<dbReference type="SMART" id="SM00983">
    <property type="entry name" value="TPK_B1_binding"/>
    <property type="match status" value="1"/>
</dbReference>
<dbReference type="InterPro" id="IPR006282">
    <property type="entry name" value="Thi_PPkinase"/>
</dbReference>
<evidence type="ECO:0000256" key="2">
    <source>
        <dbReference type="ARBA" id="ARBA00022741"/>
    </source>
</evidence>
<reference evidence="7 8" key="1">
    <citation type="submission" date="2020-08" db="EMBL/GenBank/DDBJ databases">
        <title>Genome sequence of Erysipelothrix inopinata DSM 15511T.</title>
        <authorList>
            <person name="Hyun D.-W."/>
            <person name="Bae J.-W."/>
        </authorList>
    </citation>
    <scope>NUCLEOTIDE SEQUENCE [LARGE SCALE GENOMIC DNA]</scope>
    <source>
        <strain evidence="7 8">DSM 15511</strain>
    </source>
</reference>
<dbReference type="GO" id="GO:0005524">
    <property type="term" value="F:ATP binding"/>
    <property type="evidence" value="ECO:0007669"/>
    <property type="project" value="UniProtKB-KW"/>
</dbReference>
<organism evidence="7 8">
    <name type="scientific">Erysipelothrix inopinata</name>
    <dbReference type="NCBI Taxonomy" id="225084"/>
    <lineage>
        <taxon>Bacteria</taxon>
        <taxon>Bacillati</taxon>
        <taxon>Bacillota</taxon>
        <taxon>Erysipelotrichia</taxon>
        <taxon>Erysipelotrichales</taxon>
        <taxon>Erysipelotrichaceae</taxon>
        <taxon>Erysipelothrix</taxon>
    </lineage>
</organism>
<dbReference type="AlphaFoldDB" id="A0A7G9RY16"/>
<dbReference type="GO" id="GO:0016301">
    <property type="term" value="F:kinase activity"/>
    <property type="evidence" value="ECO:0007669"/>
    <property type="project" value="UniProtKB-KW"/>
</dbReference>
<protein>
    <recommendedName>
        <fullName evidence="5">Thiamine diphosphokinase</fullName>
        <ecNumber evidence="5">2.7.6.2</ecNumber>
    </recommendedName>
</protein>
<dbReference type="CDD" id="cd07995">
    <property type="entry name" value="TPK"/>
    <property type="match status" value="1"/>
</dbReference>
<accession>A0A7G9RY16</accession>
<dbReference type="EC" id="2.7.6.2" evidence="5"/>
<dbReference type="Pfam" id="PF04263">
    <property type="entry name" value="TPK_catalytic"/>
    <property type="match status" value="1"/>
</dbReference>
<keyword evidence="1 7" id="KW-0808">Transferase</keyword>
<evidence type="ECO:0000313" key="7">
    <source>
        <dbReference type="EMBL" id="QNN60491.1"/>
    </source>
</evidence>
<dbReference type="Gene3D" id="3.40.50.10240">
    <property type="entry name" value="Thiamin pyrophosphokinase, catalytic domain"/>
    <property type="match status" value="1"/>
</dbReference>
<dbReference type="InterPro" id="IPR036759">
    <property type="entry name" value="TPK_catalytic_sf"/>
</dbReference>
<keyword evidence="4" id="KW-0067">ATP-binding</keyword>
<sequence>MKTVTIVLGDFNGEVEGDVIGVDYGAYICVLKDITMMLACGDFDSVTPDQFQAIESYANETIALNPEKDLTDFDYAYRLCADYERILVVGGLGRRRDHEYLNVMIAMQDSRVEIVDDQNRMQRLDAGTYVINKQDYQYISFLIITPGFITLEGFKYPLTNQPIKPNDTFLTSNEIINSSGTVYLEEAAVLMIQSKP</sequence>
<dbReference type="PANTHER" id="PTHR41299">
    <property type="entry name" value="THIAMINE PYROPHOSPHOKINASE"/>
    <property type="match status" value="1"/>
</dbReference>
<evidence type="ECO:0000259" key="6">
    <source>
        <dbReference type="SMART" id="SM00983"/>
    </source>
</evidence>
<evidence type="ECO:0000256" key="1">
    <source>
        <dbReference type="ARBA" id="ARBA00022679"/>
    </source>
</evidence>
<dbReference type="SUPFAM" id="SSF63862">
    <property type="entry name" value="Thiamin pyrophosphokinase, substrate-binding domain"/>
    <property type="match status" value="1"/>
</dbReference>
<dbReference type="GO" id="GO:0030975">
    <property type="term" value="F:thiamine binding"/>
    <property type="evidence" value="ECO:0007669"/>
    <property type="project" value="InterPro"/>
</dbReference>
<evidence type="ECO:0000313" key="8">
    <source>
        <dbReference type="Proteomes" id="UP000515928"/>
    </source>
</evidence>
<proteinExistence type="predicted"/>
<gene>
    <name evidence="7" type="ORF">H9L01_08970</name>
</gene>
<dbReference type="InterPro" id="IPR036371">
    <property type="entry name" value="TPK_B1-bd_sf"/>
</dbReference>
<dbReference type="InterPro" id="IPR053149">
    <property type="entry name" value="TPK"/>
</dbReference>
<feature type="domain" description="Thiamin pyrophosphokinase thiamin-binding" evidence="6">
    <location>
        <begin position="127"/>
        <end position="190"/>
    </location>
</feature>
<dbReference type="PANTHER" id="PTHR41299:SF1">
    <property type="entry name" value="THIAMINE PYROPHOSPHOKINASE"/>
    <property type="match status" value="1"/>
</dbReference>
<dbReference type="EMBL" id="CP060715">
    <property type="protein sequence ID" value="QNN60491.1"/>
    <property type="molecule type" value="Genomic_DNA"/>
</dbReference>
<evidence type="ECO:0000256" key="4">
    <source>
        <dbReference type="ARBA" id="ARBA00022840"/>
    </source>
</evidence>
<keyword evidence="2" id="KW-0547">Nucleotide-binding</keyword>
<dbReference type="Pfam" id="PF04265">
    <property type="entry name" value="TPK_B1_binding"/>
    <property type="match status" value="1"/>
</dbReference>
<keyword evidence="3 7" id="KW-0418">Kinase</keyword>
<dbReference type="GO" id="GO:0004788">
    <property type="term" value="F:thiamine diphosphokinase activity"/>
    <property type="evidence" value="ECO:0007669"/>
    <property type="project" value="UniProtKB-UniRule"/>
</dbReference>
<dbReference type="InterPro" id="IPR007373">
    <property type="entry name" value="Thiamin_PyroPKinase_B1-bd"/>
</dbReference>
<dbReference type="Proteomes" id="UP000515928">
    <property type="component" value="Chromosome"/>
</dbReference>
<dbReference type="KEGG" id="eio:H9L01_08970"/>
<dbReference type="SUPFAM" id="SSF63999">
    <property type="entry name" value="Thiamin pyrophosphokinase, catalytic domain"/>
    <property type="match status" value="1"/>
</dbReference>
<name>A0A7G9RY16_9FIRM</name>
<evidence type="ECO:0000256" key="5">
    <source>
        <dbReference type="NCBIfam" id="TIGR01378"/>
    </source>
</evidence>
<dbReference type="RefSeq" id="WP_187533619.1">
    <property type="nucleotide sequence ID" value="NZ_CBCSHU010000010.1"/>
</dbReference>
<dbReference type="InterPro" id="IPR007371">
    <property type="entry name" value="TPK_catalytic"/>
</dbReference>